<dbReference type="EC" id="1.14.-.-" evidence="1"/>
<keyword evidence="4" id="KW-1185">Reference proteome</keyword>
<proteinExistence type="inferred from homology"/>
<comment type="caution">
    <text evidence="3">The sequence shown here is derived from an EMBL/GenBank/DDBJ whole genome shotgun (WGS) entry which is preliminary data.</text>
</comment>
<dbReference type="OrthoDB" id="9778326at2"/>
<dbReference type="InterPro" id="IPR020936">
    <property type="entry name" value="TrhO"/>
</dbReference>
<dbReference type="SUPFAM" id="SSF52821">
    <property type="entry name" value="Rhodanese/Cell cycle control phosphatase"/>
    <property type="match status" value="1"/>
</dbReference>
<dbReference type="NCBIfam" id="NF001136">
    <property type="entry name" value="PRK00142.1-4"/>
    <property type="match status" value="1"/>
</dbReference>
<comment type="similarity">
    <text evidence="1">Belongs to the TrhO family.</text>
</comment>
<dbReference type="GO" id="GO:0006400">
    <property type="term" value="P:tRNA modification"/>
    <property type="evidence" value="ECO:0007669"/>
    <property type="project" value="UniProtKB-UniRule"/>
</dbReference>
<dbReference type="HAMAP" id="MF_00469">
    <property type="entry name" value="TrhO"/>
    <property type="match status" value="1"/>
</dbReference>
<dbReference type="Pfam" id="PF17773">
    <property type="entry name" value="UPF0176_N"/>
    <property type="match status" value="1"/>
</dbReference>
<dbReference type="PANTHER" id="PTHR43268:SF3">
    <property type="entry name" value="RHODANESE-LIKE DOMAIN-CONTAINING PROTEIN 7-RELATED"/>
    <property type="match status" value="1"/>
</dbReference>
<sequence length="310" mass="34520">MSEAWIQARQAADEPVVVAALYHFADWPEFTEQKAPLTEFCLAQGIRGTLLLAHEGINGTVSGTREAIDALLARLRSDARFADLEHKESVAERHPFLRLKIKLKREIVTLGQPVDPTALVGTYVKPQDWNALISDPSVLVIDTRNDYEVAIGSFAGAVDPKTAHFSDFPDYVASQLDPEKHTRVAMFCTGGIRCEKASSYMRQHGFDEVYHLQGGILKYLEEVPEQDSLWQGECFVFDERVAVKHGLEPGEATLCYGCRRALMPVDLASPLYEYGISCAHCHDSLSDDQRARFAERRLQLALATKRLGGA</sequence>
<evidence type="ECO:0000313" key="4">
    <source>
        <dbReference type="Proteomes" id="UP000256774"/>
    </source>
</evidence>
<dbReference type="PROSITE" id="PS50206">
    <property type="entry name" value="RHODANESE_3"/>
    <property type="match status" value="1"/>
</dbReference>
<evidence type="ECO:0000259" key="2">
    <source>
        <dbReference type="PROSITE" id="PS50206"/>
    </source>
</evidence>
<dbReference type="Gene3D" id="3.30.70.100">
    <property type="match status" value="1"/>
</dbReference>
<dbReference type="AlphaFoldDB" id="A0A3E0H6H9"/>
<comment type="catalytic activity">
    <reaction evidence="1">
        <text>uridine(34) in tRNA + AH2 + O2 = 5-hydroxyuridine(34) in tRNA + A + H2O</text>
        <dbReference type="Rhea" id="RHEA:64224"/>
        <dbReference type="Rhea" id="RHEA-COMP:11727"/>
        <dbReference type="Rhea" id="RHEA-COMP:13381"/>
        <dbReference type="ChEBI" id="CHEBI:13193"/>
        <dbReference type="ChEBI" id="CHEBI:15377"/>
        <dbReference type="ChEBI" id="CHEBI:15379"/>
        <dbReference type="ChEBI" id="CHEBI:17499"/>
        <dbReference type="ChEBI" id="CHEBI:65315"/>
        <dbReference type="ChEBI" id="CHEBI:136877"/>
    </reaction>
</comment>
<dbReference type="Proteomes" id="UP000256774">
    <property type="component" value="Unassembled WGS sequence"/>
</dbReference>
<dbReference type="PANTHER" id="PTHR43268">
    <property type="entry name" value="THIOSULFATE SULFURTRANSFERASE/RHODANESE-LIKE DOMAIN-CONTAINING PROTEIN 2"/>
    <property type="match status" value="1"/>
</dbReference>
<organism evidence="3 4">
    <name type="scientific">Paraperlucidibaca baekdonensis</name>
    <dbReference type="NCBI Taxonomy" id="748120"/>
    <lineage>
        <taxon>Bacteria</taxon>
        <taxon>Pseudomonadati</taxon>
        <taxon>Pseudomonadota</taxon>
        <taxon>Gammaproteobacteria</taxon>
        <taxon>Moraxellales</taxon>
        <taxon>Moraxellaceae</taxon>
        <taxon>Paraperlucidibaca</taxon>
    </lineage>
</organism>
<evidence type="ECO:0000256" key="1">
    <source>
        <dbReference type="HAMAP-Rule" id="MF_00469"/>
    </source>
</evidence>
<feature type="domain" description="Rhodanese" evidence="2">
    <location>
        <begin position="134"/>
        <end position="228"/>
    </location>
</feature>
<dbReference type="EMBL" id="QUNR01000002">
    <property type="protein sequence ID" value="REH38887.1"/>
    <property type="molecule type" value="Genomic_DNA"/>
</dbReference>
<comment type="function">
    <text evidence="1">Catalyzes oxygen-dependent 5-hydroxyuridine (ho5U) modification at position 34 in tRNAs.</text>
</comment>
<dbReference type="GO" id="GO:0016705">
    <property type="term" value="F:oxidoreductase activity, acting on paired donors, with incorporation or reduction of molecular oxygen"/>
    <property type="evidence" value="ECO:0007669"/>
    <property type="project" value="UniProtKB-UniRule"/>
</dbReference>
<evidence type="ECO:0000313" key="3">
    <source>
        <dbReference type="EMBL" id="REH38887.1"/>
    </source>
</evidence>
<dbReference type="SMART" id="SM00450">
    <property type="entry name" value="RHOD"/>
    <property type="match status" value="1"/>
</dbReference>
<dbReference type="InterPro" id="IPR001763">
    <property type="entry name" value="Rhodanese-like_dom"/>
</dbReference>
<reference evidence="3 4" key="1">
    <citation type="submission" date="2018-08" db="EMBL/GenBank/DDBJ databases">
        <title>Genomic Encyclopedia of Type Strains, Phase IV (KMG-IV): sequencing the most valuable type-strain genomes for metagenomic binning, comparative biology and taxonomic classification.</title>
        <authorList>
            <person name="Goeker M."/>
        </authorList>
    </citation>
    <scope>NUCLEOTIDE SEQUENCE [LARGE SCALE GENOMIC DNA]</scope>
    <source>
        <strain evidence="3 4">DSM 26022</strain>
    </source>
</reference>
<gene>
    <name evidence="1" type="primary">trhO</name>
    <name evidence="3" type="ORF">DFR26_1054</name>
</gene>
<accession>A0A3E0H6H9</accession>
<protein>
    <recommendedName>
        <fullName evidence="1">tRNA uridine(34) hydroxylase</fullName>
        <ecNumber evidence="1">1.14.-.-</ecNumber>
    </recommendedName>
    <alternativeName>
        <fullName evidence="1">tRNA hydroxylation protein O</fullName>
    </alternativeName>
</protein>
<dbReference type="CDD" id="cd01518">
    <property type="entry name" value="RHOD_YceA"/>
    <property type="match status" value="1"/>
</dbReference>
<dbReference type="RefSeq" id="WP_116207912.1">
    <property type="nucleotide sequence ID" value="NZ_QUNR01000002.1"/>
</dbReference>
<dbReference type="Pfam" id="PF00581">
    <property type="entry name" value="Rhodanese"/>
    <property type="match status" value="1"/>
</dbReference>
<dbReference type="InterPro" id="IPR040503">
    <property type="entry name" value="TRHO_N"/>
</dbReference>
<keyword evidence="1" id="KW-0819">tRNA processing</keyword>
<name>A0A3E0H6H9_9GAMM</name>
<dbReference type="Gene3D" id="3.40.250.10">
    <property type="entry name" value="Rhodanese-like domain"/>
    <property type="match status" value="1"/>
</dbReference>
<dbReference type="InterPro" id="IPR036873">
    <property type="entry name" value="Rhodanese-like_dom_sf"/>
</dbReference>
<keyword evidence="1" id="KW-0560">Oxidoreductase</keyword>